<evidence type="ECO:0000313" key="4">
    <source>
        <dbReference type="Proteomes" id="UP000238655"/>
    </source>
</evidence>
<dbReference type="EMBL" id="PQVP01000002">
    <property type="protein sequence ID" value="POZ81688.1"/>
    <property type="molecule type" value="Genomic_DNA"/>
</dbReference>
<dbReference type="Gene3D" id="1.10.10.1400">
    <property type="entry name" value="Terminase, small subunit, N-terminal DNA-binding domain, HTH motif"/>
    <property type="match status" value="1"/>
</dbReference>
<dbReference type="PANTHER" id="PTHR41328:SF2">
    <property type="entry name" value="TERMINASE SMALL SUBUNIT"/>
    <property type="match status" value="1"/>
</dbReference>
<comment type="caution">
    <text evidence="3">The sequence shown here is derived from an EMBL/GenBank/DDBJ whole genome shotgun (WGS) entry which is preliminary data.</text>
</comment>
<proteinExistence type="predicted"/>
<dbReference type="InterPro" id="IPR038713">
    <property type="entry name" value="Terminase_Gp1_N_sf"/>
</dbReference>
<dbReference type="GO" id="GO:0051276">
    <property type="term" value="P:chromosome organization"/>
    <property type="evidence" value="ECO:0007669"/>
    <property type="project" value="InterPro"/>
</dbReference>
<evidence type="ECO:0000313" key="3">
    <source>
        <dbReference type="EMBL" id="POZ81688.1"/>
    </source>
</evidence>
<accession>A0A2S5DRF6</accession>
<evidence type="ECO:0000256" key="1">
    <source>
        <dbReference type="ARBA" id="ARBA00022612"/>
    </source>
</evidence>
<dbReference type="Pfam" id="PF03592">
    <property type="entry name" value="Terminase_2"/>
    <property type="match status" value="1"/>
</dbReference>
<keyword evidence="1" id="KW-1188">Viral release from host cell</keyword>
<dbReference type="InterPro" id="IPR005335">
    <property type="entry name" value="Terminase_ssu"/>
</dbReference>
<dbReference type="InterPro" id="IPR052404">
    <property type="entry name" value="SPP1-like_terminase"/>
</dbReference>
<name>A0A2S5DRF6_9BURK</name>
<organism evidence="3 4">
    <name type="scientific">Burkholderia contaminans</name>
    <dbReference type="NCBI Taxonomy" id="488447"/>
    <lineage>
        <taxon>Bacteria</taxon>
        <taxon>Pseudomonadati</taxon>
        <taxon>Pseudomonadota</taxon>
        <taxon>Betaproteobacteria</taxon>
        <taxon>Burkholderiales</taxon>
        <taxon>Burkholderiaceae</taxon>
        <taxon>Burkholderia</taxon>
        <taxon>Burkholderia cepacia complex</taxon>
    </lineage>
</organism>
<evidence type="ECO:0000256" key="2">
    <source>
        <dbReference type="ARBA" id="ARBA00023219"/>
    </source>
</evidence>
<reference evidence="3 4" key="1">
    <citation type="submission" date="2018-01" db="EMBL/GenBank/DDBJ databases">
        <title>Successful Treatment of Persistent Burkholderia cepacia Bacteremia with Ceftazidime-Avibactam.</title>
        <authorList>
            <person name="Tamma P."/>
            <person name="Fan Y."/>
            <person name="Bergman Y."/>
            <person name="Sick-Samuels A."/>
            <person name="Hsu A."/>
            <person name="Timp W."/>
            <person name="Simner P."/>
        </authorList>
    </citation>
    <scope>NUCLEOTIDE SEQUENCE [LARGE SCALE GENOMIC DNA]</scope>
    <source>
        <strain evidence="3 4">170816</strain>
    </source>
</reference>
<gene>
    <name evidence="3" type="ORF">C3743_15335</name>
</gene>
<dbReference type="PANTHER" id="PTHR41328">
    <property type="entry name" value="TERMINASE SMALL SUBUNIT-RELATED"/>
    <property type="match status" value="1"/>
</dbReference>
<sequence length="193" mass="21307">MAAKKDLTPKQALFVDEYLRDMNATQAAIRAGYSAKTAETQGPRLLGNVRVQQAISAARERLAKKFEITRERVMLEYARLAFADPRSFFNADGTLKRVPELDDDAAASLAAFEVLEEFEGSGKDRFQIGVTSKVKWADKRAALDSIAKIMGWSVERVRGEISGPDGGPIEVNNTVDMSKLTTEQLRILASIKI</sequence>
<dbReference type="RefSeq" id="WP_089460801.1">
    <property type="nucleotide sequence ID" value="NZ_CM009575.1"/>
</dbReference>
<dbReference type="Proteomes" id="UP000238655">
    <property type="component" value="Chromosome 1"/>
</dbReference>
<keyword evidence="2" id="KW-0231">Viral genome packaging</keyword>
<dbReference type="AlphaFoldDB" id="A0A2S5DRF6"/>
<protein>
    <submittedName>
        <fullName evidence="3">Terminase small subunit</fullName>
    </submittedName>
</protein>